<dbReference type="Proteomes" id="UP001521074">
    <property type="component" value="Unassembled WGS sequence"/>
</dbReference>
<organism evidence="1 2">
    <name type="scientific">Acetobacter sicerae</name>
    <dbReference type="NCBI Taxonomy" id="85325"/>
    <lineage>
        <taxon>Bacteria</taxon>
        <taxon>Pseudomonadati</taxon>
        <taxon>Pseudomonadota</taxon>
        <taxon>Alphaproteobacteria</taxon>
        <taxon>Acetobacterales</taxon>
        <taxon>Acetobacteraceae</taxon>
        <taxon>Acetobacter</taxon>
    </lineage>
</organism>
<gene>
    <name evidence="1" type="ORF">LWC05_15715</name>
</gene>
<comment type="caution">
    <text evidence="1">The sequence shown here is derived from an EMBL/GenBank/DDBJ whole genome shotgun (WGS) entry which is preliminary data.</text>
</comment>
<protein>
    <submittedName>
        <fullName evidence="1">Uncharacterized protein</fullName>
    </submittedName>
</protein>
<dbReference type="RefSeq" id="WP_232878991.1">
    <property type="nucleotide sequence ID" value="NZ_JAJSOJ010000067.1"/>
</dbReference>
<dbReference type="EMBL" id="JAJSOJ010000067">
    <property type="protein sequence ID" value="MCE0745322.1"/>
    <property type="molecule type" value="Genomic_DNA"/>
</dbReference>
<reference evidence="1 2" key="1">
    <citation type="submission" date="2021-12" db="EMBL/GenBank/DDBJ databases">
        <title>Genome sequence of Acetobacter sicerae DmPark20a_162.</title>
        <authorList>
            <person name="Chaston J.M."/>
        </authorList>
    </citation>
    <scope>NUCLEOTIDE SEQUENCE [LARGE SCALE GENOMIC DNA]</scope>
    <source>
        <strain evidence="1 2">DmPark20a_162</strain>
    </source>
</reference>
<evidence type="ECO:0000313" key="2">
    <source>
        <dbReference type="Proteomes" id="UP001521074"/>
    </source>
</evidence>
<proteinExistence type="predicted"/>
<sequence length="127" mass="14040">MSLQVERKQVPVQVQEMVEEQPRVLVLPALQRQAQAAQVSALAPVPVSAPLSVRAPPEWELVRALLQAQQAAPAPYAHVIPSLPQTQTWRNRARARCHRRPAEMVQVERLLPRTSVPAVQASGAQVQ</sequence>
<accession>A0ABS8VWG8</accession>
<evidence type="ECO:0000313" key="1">
    <source>
        <dbReference type="EMBL" id="MCE0745322.1"/>
    </source>
</evidence>
<name>A0ABS8VWG8_9PROT</name>
<keyword evidence="2" id="KW-1185">Reference proteome</keyword>